<feature type="domain" description="CUB" evidence="10">
    <location>
        <begin position="37"/>
        <end position="150"/>
    </location>
</feature>
<name>A0AAN8KKE0_9TELE</name>
<dbReference type="PANTHER" id="PTHR46806">
    <property type="entry name" value="F5/8 TYPE C DOMAIN-CONTAINING PROTEIN"/>
    <property type="match status" value="1"/>
</dbReference>
<dbReference type="SMART" id="SM00231">
    <property type="entry name" value="FA58C"/>
    <property type="match status" value="1"/>
</dbReference>
<evidence type="ECO:0000313" key="13">
    <source>
        <dbReference type="EMBL" id="KAK6291179.1"/>
    </source>
</evidence>
<dbReference type="AlphaFoldDB" id="A0AAN8KKE0"/>
<keyword evidence="14" id="KW-1185">Reference proteome</keyword>
<feature type="signal peptide" evidence="9">
    <location>
        <begin position="1"/>
        <end position="31"/>
    </location>
</feature>
<dbReference type="SMART" id="SM00042">
    <property type="entry name" value="CUB"/>
    <property type="match status" value="1"/>
</dbReference>
<protein>
    <recommendedName>
        <fullName evidence="15">Discoidin, CUB and LCCL domain containing 1</fullName>
    </recommendedName>
</protein>
<evidence type="ECO:0000256" key="1">
    <source>
        <dbReference type="ARBA" id="ARBA00004479"/>
    </source>
</evidence>
<dbReference type="SMART" id="SM00603">
    <property type="entry name" value="LCCL"/>
    <property type="match status" value="1"/>
</dbReference>
<proteinExistence type="predicted"/>
<dbReference type="PROSITE" id="PS01180">
    <property type="entry name" value="CUB"/>
    <property type="match status" value="1"/>
</dbReference>
<gene>
    <name evidence="13" type="ORF">J4Q44_G00384220</name>
</gene>
<organism evidence="13 14">
    <name type="scientific">Coregonus suidteri</name>
    <dbReference type="NCBI Taxonomy" id="861788"/>
    <lineage>
        <taxon>Eukaryota</taxon>
        <taxon>Metazoa</taxon>
        <taxon>Chordata</taxon>
        <taxon>Craniata</taxon>
        <taxon>Vertebrata</taxon>
        <taxon>Euteleostomi</taxon>
        <taxon>Actinopterygii</taxon>
        <taxon>Neopterygii</taxon>
        <taxon>Teleostei</taxon>
        <taxon>Protacanthopterygii</taxon>
        <taxon>Salmoniformes</taxon>
        <taxon>Salmonidae</taxon>
        <taxon>Coregoninae</taxon>
        <taxon>Coregonus</taxon>
    </lineage>
</organism>
<evidence type="ECO:0000256" key="9">
    <source>
        <dbReference type="SAM" id="SignalP"/>
    </source>
</evidence>
<keyword evidence="6 7" id="KW-1015">Disulfide bond</keyword>
<keyword evidence="3 8" id="KW-0812">Transmembrane</keyword>
<evidence type="ECO:0000256" key="8">
    <source>
        <dbReference type="SAM" id="Phobius"/>
    </source>
</evidence>
<dbReference type="SUPFAM" id="SSF49785">
    <property type="entry name" value="Galactose-binding domain-like"/>
    <property type="match status" value="1"/>
</dbReference>
<comment type="caution">
    <text evidence="7">Lacks conserved residue(s) required for the propagation of feature annotation.</text>
</comment>
<keyword evidence="9" id="KW-0732">Signal</keyword>
<dbReference type="EMBL" id="JAGTTL010000051">
    <property type="protein sequence ID" value="KAK6291179.1"/>
    <property type="molecule type" value="Genomic_DNA"/>
</dbReference>
<dbReference type="Gene3D" id="2.60.120.260">
    <property type="entry name" value="Galactose-binding domain-like"/>
    <property type="match status" value="1"/>
</dbReference>
<dbReference type="GO" id="GO:0038023">
    <property type="term" value="F:signaling receptor activity"/>
    <property type="evidence" value="ECO:0007669"/>
    <property type="project" value="TreeGrafter"/>
</dbReference>
<keyword evidence="4 8" id="KW-1133">Transmembrane helix</keyword>
<reference evidence="13 14" key="1">
    <citation type="submission" date="2021-04" db="EMBL/GenBank/DDBJ databases">
        <authorList>
            <person name="De Guttry C."/>
            <person name="Zahm M."/>
            <person name="Klopp C."/>
            <person name="Cabau C."/>
            <person name="Louis A."/>
            <person name="Berthelot C."/>
            <person name="Parey E."/>
            <person name="Roest Crollius H."/>
            <person name="Montfort J."/>
            <person name="Robinson-Rechavi M."/>
            <person name="Bucao C."/>
            <person name="Bouchez O."/>
            <person name="Gislard M."/>
            <person name="Lluch J."/>
            <person name="Milhes M."/>
            <person name="Lampietro C."/>
            <person name="Lopez Roques C."/>
            <person name="Donnadieu C."/>
            <person name="Braasch I."/>
            <person name="Desvignes T."/>
            <person name="Postlethwait J."/>
            <person name="Bobe J."/>
            <person name="Wedekind C."/>
            <person name="Guiguen Y."/>
        </authorList>
    </citation>
    <scope>NUCLEOTIDE SEQUENCE [LARGE SCALE GENOMIC DNA]</scope>
    <source>
        <strain evidence="13">Cs_M1</strain>
        <tissue evidence="13">Blood</tissue>
    </source>
</reference>
<evidence type="ECO:0000256" key="7">
    <source>
        <dbReference type="PROSITE-ProRule" id="PRU00059"/>
    </source>
</evidence>
<keyword evidence="2" id="KW-0597">Phosphoprotein</keyword>
<dbReference type="InterPro" id="IPR004043">
    <property type="entry name" value="LCCL"/>
</dbReference>
<evidence type="ECO:0008006" key="15">
    <source>
        <dbReference type="Google" id="ProtNLM"/>
    </source>
</evidence>
<comment type="subcellular location">
    <subcellularLocation>
        <location evidence="1">Membrane</location>
        <topology evidence="1">Single-pass type I membrane protein</topology>
    </subcellularLocation>
</comment>
<keyword evidence="5 8" id="KW-0472">Membrane</keyword>
<dbReference type="Proteomes" id="UP001356427">
    <property type="component" value="Unassembled WGS sequence"/>
</dbReference>
<evidence type="ECO:0000256" key="2">
    <source>
        <dbReference type="ARBA" id="ARBA00022553"/>
    </source>
</evidence>
<dbReference type="InterPro" id="IPR050633">
    <property type="entry name" value="Neuropilin_MCO_CoagFactor"/>
</dbReference>
<evidence type="ECO:0000256" key="3">
    <source>
        <dbReference type="ARBA" id="ARBA00022692"/>
    </source>
</evidence>
<accession>A0AAN8KKE0</accession>
<dbReference type="Pfam" id="PF03815">
    <property type="entry name" value="LCCL"/>
    <property type="match status" value="1"/>
</dbReference>
<dbReference type="Pfam" id="PF00754">
    <property type="entry name" value="F5_F8_type_C"/>
    <property type="match status" value="1"/>
</dbReference>
<evidence type="ECO:0000259" key="12">
    <source>
        <dbReference type="PROSITE" id="PS50820"/>
    </source>
</evidence>
<dbReference type="PANTHER" id="PTHR46806:SF6">
    <property type="entry name" value="DISCOIDIN, CUB AND LCCL DOMAIN CONTAINING 1"/>
    <property type="match status" value="1"/>
</dbReference>
<sequence length="679" mass="74656">MFLKPGQIRDAVNYFGRFWIIFSVVFIIVNGQEGNGCGHTVMGTESGTLASQNYPGTYPVDSWCKWRLRVPKGRTLRLLFGDFDVERSPGCRNGSLTITSNNGAPSLGPLCGQLEASEKNVTVNSNEVTIVFNSGPHHSGRGFLFSYTTDQHSGLISCRQRGTHFISQQFSVYCPAGCKDVTGDICGHSEQGYRDTSVLCKAAVHAGVVSDNVGGQITVTRGRSLTLYESSFANGILSKMGSLSEKKLVFSKECNEELTVSGFNASSIWREVNKLGQLVLWSPKNMDAEGQLLPWASDGSDREPWLELELTDKGSVTGIITRGSADFYIESYVLLFSKDRRNWKVYKAALSREKKVFEAHSDGHLRVLNSLFPPVVVRYLRLQPQSWQGRASAHVQVLGCPLPKIHPRPRSAGGSPSLKVDVSTTPLPNPVPTEDPVIIKDSSLSSNQPVIVVVGVILGLILCVSCLLAGVWWNRRKKPAHMKNSLSELPGEEPPCSDSELISYPLERGVHDALPNPPLNDYAEPDVVAGGQKLGSTFRPTVEVGYTVPFTFNHYDTPGKLLEHTEPLPLESEYATPFSDQPPDPNLATPQGKLHNNKHVLPMTLGAGVRPFGWTGNTVIQNGRSERNQDFLARDGFVLCGLKLASTKHGEIVFVLSVSRTWSLRRQCRPRERPHHLTS</sequence>
<evidence type="ECO:0000259" key="10">
    <source>
        <dbReference type="PROSITE" id="PS01180"/>
    </source>
</evidence>
<dbReference type="Gene3D" id="2.60.120.290">
    <property type="entry name" value="Spermadhesin, CUB domain"/>
    <property type="match status" value="1"/>
</dbReference>
<dbReference type="SUPFAM" id="SSF69848">
    <property type="entry name" value="LCCL domain"/>
    <property type="match status" value="1"/>
</dbReference>
<evidence type="ECO:0000256" key="6">
    <source>
        <dbReference type="ARBA" id="ARBA00023157"/>
    </source>
</evidence>
<feature type="disulfide bond" evidence="7">
    <location>
        <begin position="37"/>
        <end position="64"/>
    </location>
</feature>
<dbReference type="CDD" id="cd00041">
    <property type="entry name" value="CUB"/>
    <property type="match status" value="1"/>
</dbReference>
<dbReference type="InterPro" id="IPR035914">
    <property type="entry name" value="Sperma_CUB_dom_sf"/>
</dbReference>
<evidence type="ECO:0000256" key="5">
    <source>
        <dbReference type="ARBA" id="ARBA00023136"/>
    </source>
</evidence>
<dbReference type="Gene3D" id="2.170.130.20">
    <property type="entry name" value="LCCL-like domain"/>
    <property type="match status" value="1"/>
</dbReference>
<comment type="caution">
    <text evidence="13">The sequence shown here is derived from an EMBL/GenBank/DDBJ whole genome shotgun (WGS) entry which is preliminary data.</text>
</comment>
<evidence type="ECO:0000256" key="4">
    <source>
        <dbReference type="ARBA" id="ARBA00022989"/>
    </source>
</evidence>
<evidence type="ECO:0000259" key="11">
    <source>
        <dbReference type="PROSITE" id="PS50022"/>
    </source>
</evidence>
<dbReference type="GO" id="GO:0005886">
    <property type="term" value="C:plasma membrane"/>
    <property type="evidence" value="ECO:0007669"/>
    <property type="project" value="TreeGrafter"/>
</dbReference>
<evidence type="ECO:0000313" key="14">
    <source>
        <dbReference type="Proteomes" id="UP001356427"/>
    </source>
</evidence>
<dbReference type="Pfam" id="PF00431">
    <property type="entry name" value="CUB"/>
    <property type="match status" value="1"/>
</dbReference>
<dbReference type="PROSITE" id="PS50820">
    <property type="entry name" value="LCCL"/>
    <property type="match status" value="1"/>
</dbReference>
<feature type="domain" description="LCCL" evidence="12">
    <location>
        <begin position="152"/>
        <end position="248"/>
    </location>
</feature>
<dbReference type="InterPro" id="IPR008979">
    <property type="entry name" value="Galactose-bd-like_sf"/>
</dbReference>
<feature type="transmembrane region" description="Helical" evidence="8">
    <location>
        <begin position="450"/>
        <end position="473"/>
    </location>
</feature>
<dbReference type="PROSITE" id="PS50022">
    <property type="entry name" value="FA58C_3"/>
    <property type="match status" value="1"/>
</dbReference>
<feature type="chain" id="PRO_5042921013" description="Discoidin, CUB and LCCL domain containing 1" evidence="9">
    <location>
        <begin position="32"/>
        <end position="679"/>
    </location>
</feature>
<feature type="domain" description="F5/8 type C" evidence="11">
    <location>
        <begin position="295"/>
        <end position="400"/>
    </location>
</feature>
<dbReference type="InterPro" id="IPR036609">
    <property type="entry name" value="LCCL_sf"/>
</dbReference>
<dbReference type="InterPro" id="IPR000859">
    <property type="entry name" value="CUB_dom"/>
</dbReference>
<dbReference type="InterPro" id="IPR000421">
    <property type="entry name" value="FA58C"/>
</dbReference>
<dbReference type="SUPFAM" id="SSF49854">
    <property type="entry name" value="Spermadhesin, CUB domain"/>
    <property type="match status" value="1"/>
</dbReference>